<proteinExistence type="predicted"/>
<gene>
    <name evidence="1" type="ORF">AVEN_233700_1</name>
</gene>
<evidence type="ECO:0000313" key="2">
    <source>
        <dbReference type="Proteomes" id="UP000499080"/>
    </source>
</evidence>
<sequence>MERKGDKKWFNCHESYGEIDKKFSFHFGAHSPVFRTGARLIPLDPGRVSKFQEHQTMKFGRSFTCQTEQTASGGNPILGDLIDHRCGPVYCAASSPRFQNKPSLP</sequence>
<dbReference type="AlphaFoldDB" id="A0A4Y2K668"/>
<accession>A0A4Y2K668</accession>
<keyword evidence="2" id="KW-1185">Reference proteome</keyword>
<dbReference type="EMBL" id="BGPR01004200">
    <property type="protein sequence ID" value="GBM97056.1"/>
    <property type="molecule type" value="Genomic_DNA"/>
</dbReference>
<comment type="caution">
    <text evidence="1">The sequence shown here is derived from an EMBL/GenBank/DDBJ whole genome shotgun (WGS) entry which is preliminary data.</text>
</comment>
<organism evidence="1 2">
    <name type="scientific">Araneus ventricosus</name>
    <name type="common">Orbweaver spider</name>
    <name type="synonym">Epeira ventricosa</name>
    <dbReference type="NCBI Taxonomy" id="182803"/>
    <lineage>
        <taxon>Eukaryota</taxon>
        <taxon>Metazoa</taxon>
        <taxon>Ecdysozoa</taxon>
        <taxon>Arthropoda</taxon>
        <taxon>Chelicerata</taxon>
        <taxon>Arachnida</taxon>
        <taxon>Araneae</taxon>
        <taxon>Araneomorphae</taxon>
        <taxon>Entelegynae</taxon>
        <taxon>Araneoidea</taxon>
        <taxon>Araneidae</taxon>
        <taxon>Araneus</taxon>
    </lineage>
</organism>
<name>A0A4Y2K668_ARAVE</name>
<reference evidence="1 2" key="1">
    <citation type="journal article" date="2019" name="Sci. Rep.">
        <title>Orb-weaving spider Araneus ventricosus genome elucidates the spidroin gene catalogue.</title>
        <authorList>
            <person name="Kono N."/>
            <person name="Nakamura H."/>
            <person name="Ohtoshi R."/>
            <person name="Moran D.A.P."/>
            <person name="Shinohara A."/>
            <person name="Yoshida Y."/>
            <person name="Fujiwara M."/>
            <person name="Mori M."/>
            <person name="Tomita M."/>
            <person name="Arakawa K."/>
        </authorList>
    </citation>
    <scope>NUCLEOTIDE SEQUENCE [LARGE SCALE GENOMIC DNA]</scope>
</reference>
<evidence type="ECO:0000313" key="1">
    <source>
        <dbReference type="EMBL" id="GBM97056.1"/>
    </source>
</evidence>
<dbReference type="Proteomes" id="UP000499080">
    <property type="component" value="Unassembled WGS sequence"/>
</dbReference>
<protein>
    <submittedName>
        <fullName evidence="1">Uncharacterized protein</fullName>
    </submittedName>
</protein>